<dbReference type="EMBL" id="AGNK02004732">
    <property type="status" value="NOT_ANNOTATED_CDS"/>
    <property type="molecule type" value="Genomic_DNA"/>
</dbReference>
<reference evidence="3" key="1">
    <citation type="journal article" date="2012" name="Nat. Biotechnol.">
        <title>Reference genome sequence of the model plant Setaria.</title>
        <authorList>
            <person name="Bennetzen J.L."/>
            <person name="Schmutz J."/>
            <person name="Wang H."/>
            <person name="Percifield R."/>
            <person name="Hawkins J."/>
            <person name="Pontaroli A.C."/>
            <person name="Estep M."/>
            <person name="Feng L."/>
            <person name="Vaughn J.N."/>
            <person name="Grimwood J."/>
            <person name="Jenkins J."/>
            <person name="Barry K."/>
            <person name="Lindquist E."/>
            <person name="Hellsten U."/>
            <person name="Deshpande S."/>
            <person name="Wang X."/>
            <person name="Wu X."/>
            <person name="Mitros T."/>
            <person name="Triplett J."/>
            <person name="Yang X."/>
            <person name="Ye C.Y."/>
            <person name="Mauro-Herrera M."/>
            <person name="Wang L."/>
            <person name="Li P."/>
            <person name="Sharma M."/>
            <person name="Sharma R."/>
            <person name="Ronald P.C."/>
            <person name="Panaud O."/>
            <person name="Kellogg E.A."/>
            <person name="Brutnell T.P."/>
            <person name="Doust A.N."/>
            <person name="Tuskan G.A."/>
            <person name="Rokhsar D."/>
            <person name="Devos K.M."/>
        </authorList>
    </citation>
    <scope>NUCLEOTIDE SEQUENCE [LARGE SCALE GENOMIC DNA]</scope>
    <source>
        <strain evidence="3">cv. Yugu1</strain>
    </source>
</reference>
<dbReference type="Gramene" id="KQK93971">
    <property type="protein sequence ID" value="KQK93971"/>
    <property type="gene ID" value="SETIT_026972mg"/>
</dbReference>
<evidence type="ECO:0000313" key="3">
    <source>
        <dbReference type="Proteomes" id="UP000004995"/>
    </source>
</evidence>
<dbReference type="EnsemblPlants" id="KQK93971">
    <property type="protein sequence ID" value="KQK93971"/>
    <property type="gene ID" value="SETIT_026972mg"/>
</dbReference>
<keyword evidence="3" id="KW-1185">Reference proteome</keyword>
<proteinExistence type="predicted"/>
<feature type="compositionally biased region" description="Low complexity" evidence="1">
    <location>
        <begin position="67"/>
        <end position="84"/>
    </location>
</feature>
<dbReference type="HOGENOM" id="CLU_1809554_0_0_1"/>
<dbReference type="Proteomes" id="UP000004995">
    <property type="component" value="Unassembled WGS sequence"/>
</dbReference>
<dbReference type="AlphaFoldDB" id="K3ZK66"/>
<evidence type="ECO:0000256" key="1">
    <source>
        <dbReference type="SAM" id="MobiDB-lite"/>
    </source>
</evidence>
<accession>K3ZK66</accession>
<protein>
    <submittedName>
        <fullName evidence="2">Uncharacterized protein</fullName>
    </submittedName>
</protein>
<sequence length="143" mass="15213">MVVNPPRLGSSTVSPATVTVLLNSSGRPQGFRYRCSDPSKLLTAQPQLFTRSHLALQPPQRRCSPSARHAGAPRRAPAGAMAPPRHSPRGRLARKPAHRRPGRGTSPQLGVAGSSPWSPAWPGKRAFPGPRAAATAPLRGTWI</sequence>
<feature type="compositionally biased region" description="Basic residues" evidence="1">
    <location>
        <begin position="86"/>
        <end position="102"/>
    </location>
</feature>
<evidence type="ECO:0000313" key="2">
    <source>
        <dbReference type="EnsemblPlants" id="KQK93971"/>
    </source>
</evidence>
<dbReference type="InParanoid" id="K3ZK66"/>
<feature type="region of interest" description="Disordered" evidence="1">
    <location>
        <begin position="52"/>
        <end position="143"/>
    </location>
</feature>
<name>K3ZK66_SETIT</name>
<organism evidence="2 3">
    <name type="scientific">Setaria italica</name>
    <name type="common">Foxtail millet</name>
    <name type="synonym">Panicum italicum</name>
    <dbReference type="NCBI Taxonomy" id="4555"/>
    <lineage>
        <taxon>Eukaryota</taxon>
        <taxon>Viridiplantae</taxon>
        <taxon>Streptophyta</taxon>
        <taxon>Embryophyta</taxon>
        <taxon>Tracheophyta</taxon>
        <taxon>Spermatophyta</taxon>
        <taxon>Magnoliopsida</taxon>
        <taxon>Liliopsida</taxon>
        <taxon>Poales</taxon>
        <taxon>Poaceae</taxon>
        <taxon>PACMAD clade</taxon>
        <taxon>Panicoideae</taxon>
        <taxon>Panicodae</taxon>
        <taxon>Paniceae</taxon>
        <taxon>Cenchrinae</taxon>
        <taxon>Setaria</taxon>
    </lineage>
</organism>
<reference evidence="2" key="2">
    <citation type="submission" date="2018-08" db="UniProtKB">
        <authorList>
            <consortium name="EnsemblPlants"/>
        </authorList>
    </citation>
    <scope>IDENTIFICATION</scope>
    <source>
        <strain evidence="2">Yugu1</strain>
    </source>
</reference>